<reference evidence="2 3" key="1">
    <citation type="submission" date="2016-11" db="EMBL/GenBank/DDBJ databases">
        <authorList>
            <person name="Jaros S."/>
            <person name="Januszkiewicz K."/>
            <person name="Wedrychowicz H."/>
        </authorList>
    </citation>
    <scope>NUCLEOTIDE SEQUENCE [LARGE SCALE GENOMIC DNA]</scope>
    <source>
        <strain evidence="2 3">GAS499</strain>
    </source>
</reference>
<proteinExistence type="predicted"/>
<accession>A0A1M7DXA4</accession>
<sequence length="101" mass="10737">MRLLLSVILAAASLGFAIAAVAQSTTPSVPVNPAPAVPVAGGKRFACQAASQGFKGQEQKDQMQLCMAQARLDCLKQAIDQKIIGPQRRDFIKNCVQDVPE</sequence>
<dbReference type="Proteomes" id="UP000189935">
    <property type="component" value="Chromosome I"/>
</dbReference>
<keyword evidence="1" id="KW-0732">Signal</keyword>
<dbReference type="AlphaFoldDB" id="A0A1M7DXA4"/>
<dbReference type="OrthoDB" id="8128484at2"/>
<evidence type="ECO:0000313" key="2">
    <source>
        <dbReference type="EMBL" id="SHL84100.1"/>
    </source>
</evidence>
<evidence type="ECO:0008006" key="4">
    <source>
        <dbReference type="Google" id="ProtNLM"/>
    </source>
</evidence>
<dbReference type="RefSeq" id="WP_079544031.1">
    <property type="nucleotide sequence ID" value="NZ_LT670844.1"/>
</dbReference>
<name>A0A1M7DXA4_9BRAD</name>
<protein>
    <recommendedName>
        <fullName evidence="4">PsiF repeat-containing protein</fullName>
    </recommendedName>
</protein>
<evidence type="ECO:0000256" key="1">
    <source>
        <dbReference type="SAM" id="SignalP"/>
    </source>
</evidence>
<gene>
    <name evidence="2" type="ORF">SAMN05444159_6961</name>
</gene>
<evidence type="ECO:0000313" key="3">
    <source>
        <dbReference type="Proteomes" id="UP000189935"/>
    </source>
</evidence>
<dbReference type="EMBL" id="LT670844">
    <property type="protein sequence ID" value="SHL84100.1"/>
    <property type="molecule type" value="Genomic_DNA"/>
</dbReference>
<feature type="chain" id="PRO_5009925192" description="PsiF repeat-containing protein" evidence="1">
    <location>
        <begin position="23"/>
        <end position="101"/>
    </location>
</feature>
<feature type="signal peptide" evidence="1">
    <location>
        <begin position="1"/>
        <end position="22"/>
    </location>
</feature>
<organism evidence="2 3">
    <name type="scientific">Bradyrhizobium lablabi</name>
    <dbReference type="NCBI Taxonomy" id="722472"/>
    <lineage>
        <taxon>Bacteria</taxon>
        <taxon>Pseudomonadati</taxon>
        <taxon>Pseudomonadota</taxon>
        <taxon>Alphaproteobacteria</taxon>
        <taxon>Hyphomicrobiales</taxon>
        <taxon>Nitrobacteraceae</taxon>
        <taxon>Bradyrhizobium</taxon>
    </lineage>
</organism>